<dbReference type="InterPro" id="IPR030381">
    <property type="entry name" value="G_DYNAMIN_dom"/>
</dbReference>
<reference evidence="5" key="1">
    <citation type="journal article" date="2020" name="Fungal Divers.">
        <title>Resolving the Mortierellaceae phylogeny through synthesis of multi-gene phylogenetics and phylogenomics.</title>
        <authorList>
            <person name="Vandepol N."/>
            <person name="Liber J."/>
            <person name="Desiro A."/>
            <person name="Na H."/>
            <person name="Kennedy M."/>
            <person name="Barry K."/>
            <person name="Grigoriev I.V."/>
            <person name="Miller A.N."/>
            <person name="O'Donnell K."/>
            <person name="Stajich J.E."/>
            <person name="Bonito G."/>
        </authorList>
    </citation>
    <scope>NUCLEOTIDE SEQUENCE</scope>
    <source>
        <strain evidence="5">REB-010B</strain>
    </source>
</reference>
<accession>A0A9P6UIN9</accession>
<name>A0A9P6UIN9_9FUNG</name>
<dbReference type="Gene3D" id="1.20.120.1240">
    <property type="entry name" value="Dynamin, middle domain"/>
    <property type="match status" value="1"/>
</dbReference>
<dbReference type="InterPro" id="IPR045063">
    <property type="entry name" value="Dynamin_N"/>
</dbReference>
<dbReference type="InterPro" id="IPR022812">
    <property type="entry name" value="Dynamin"/>
</dbReference>
<dbReference type="SMART" id="SM00053">
    <property type="entry name" value="DYNc"/>
    <property type="match status" value="1"/>
</dbReference>
<evidence type="ECO:0000256" key="1">
    <source>
        <dbReference type="ARBA" id="ARBA00022741"/>
    </source>
</evidence>
<dbReference type="InterPro" id="IPR027417">
    <property type="entry name" value="P-loop_NTPase"/>
</dbReference>
<organism evidence="5 6">
    <name type="scientific">Dissophora globulifera</name>
    <dbReference type="NCBI Taxonomy" id="979702"/>
    <lineage>
        <taxon>Eukaryota</taxon>
        <taxon>Fungi</taxon>
        <taxon>Fungi incertae sedis</taxon>
        <taxon>Mucoromycota</taxon>
        <taxon>Mortierellomycotina</taxon>
        <taxon>Mortierellomycetes</taxon>
        <taxon>Mortierellales</taxon>
        <taxon>Mortierellaceae</taxon>
        <taxon>Dissophora</taxon>
    </lineage>
</organism>
<dbReference type="PRINTS" id="PR00195">
    <property type="entry name" value="DYNAMIN"/>
</dbReference>
<dbReference type="GO" id="GO:0005874">
    <property type="term" value="C:microtubule"/>
    <property type="evidence" value="ECO:0007669"/>
    <property type="project" value="TreeGrafter"/>
</dbReference>
<evidence type="ECO:0000313" key="6">
    <source>
        <dbReference type="Proteomes" id="UP000738325"/>
    </source>
</evidence>
<dbReference type="InterPro" id="IPR000375">
    <property type="entry name" value="Dynamin_stalk"/>
</dbReference>
<evidence type="ECO:0000259" key="3">
    <source>
        <dbReference type="PROSITE" id="PS51388"/>
    </source>
</evidence>
<dbReference type="GO" id="GO:0003924">
    <property type="term" value="F:GTPase activity"/>
    <property type="evidence" value="ECO:0007669"/>
    <property type="project" value="InterPro"/>
</dbReference>
<dbReference type="GO" id="GO:0005525">
    <property type="term" value="F:GTP binding"/>
    <property type="evidence" value="ECO:0007669"/>
    <property type="project" value="InterPro"/>
</dbReference>
<feature type="domain" description="GED" evidence="3">
    <location>
        <begin position="607"/>
        <end position="688"/>
    </location>
</feature>
<sequence length="688" mass="78197">MKFENSEYQVLIDKINTIRSYGLSRMITVPQIAIVGDQSSGKSSVLEALTKLRFPRNMEMCTCFATQVSMRLSKQVGMTAHIDNEPVFNKWFEEDQERDIEKIISKAVSILCPPGSPNEISHKVLEITISGPDSSPLTVIDLPGYINTTIDGQDKSIIKKIHDINTRYIQDPRTIVLAVVPAHIDLNNNYALSQAELYDPYHERTIPIVTKPDLVDPDLLPNLFTILQNKKKHMRLGYLVLRNSTFRDINKSWDDARQTEDDFFSSSPWDQLPAERKGRVGVKTFLGHVLYNHIKGDLPALKRDIQVRIGELEREIDGLGPQMTSEPAAKTQYHSCILRLQTALNSFLAGNNSLDYIRKHMSSPARSISSPIPGSILSSMSSSMSSPIPSPPFTASTRIRDGAVIDSDDDLSPLSPSKNTPYFRSTMSGYYARFSQVMNRDKYIGSREKIGDLISRYKGNELQGFVTFNTFTQIYLETTLVHWLDITKNHVDNMRSYLYDVVTKFIDFTAEPLLKDLLLIEFEKFYDLQSRNIAETIENIFDDEGSPFAMNEAYYGGVLQGKKARMEQQFNEHLQKVPPVNTKERMSSDHLRVSVDYNQKTAELAAADELYEQLRSYCEVARKRIVDVVLLQTIERFLIKRINVYFEMLIAVDSTLISSRLLDSPAKIASRTGLQSNVEVLRRSLVEL</sequence>
<feature type="domain" description="Dynamin-type G" evidence="4">
    <location>
        <begin position="26"/>
        <end position="299"/>
    </location>
</feature>
<dbReference type="PANTHER" id="PTHR11566">
    <property type="entry name" value="DYNAMIN"/>
    <property type="match status" value="1"/>
</dbReference>
<evidence type="ECO:0000313" key="5">
    <source>
        <dbReference type="EMBL" id="KAG0306036.1"/>
    </source>
</evidence>
<dbReference type="GO" id="GO:0000266">
    <property type="term" value="P:mitochondrial fission"/>
    <property type="evidence" value="ECO:0007669"/>
    <property type="project" value="TreeGrafter"/>
</dbReference>
<keyword evidence="2" id="KW-0342">GTP-binding</keyword>
<dbReference type="InterPro" id="IPR020850">
    <property type="entry name" value="GED_dom"/>
</dbReference>
<dbReference type="CDD" id="cd08771">
    <property type="entry name" value="DLP_1"/>
    <property type="match status" value="1"/>
</dbReference>
<protein>
    <submittedName>
        <fullName evidence="5">Uncharacterized protein</fullName>
    </submittedName>
</protein>
<dbReference type="OrthoDB" id="5061070at2759"/>
<evidence type="ECO:0000259" key="4">
    <source>
        <dbReference type="PROSITE" id="PS51718"/>
    </source>
</evidence>
<dbReference type="Proteomes" id="UP000738325">
    <property type="component" value="Unassembled WGS sequence"/>
</dbReference>
<dbReference type="PANTHER" id="PTHR11566:SF21">
    <property type="entry name" value="DYNAMIN RELATED PROTEIN 1, ISOFORM A"/>
    <property type="match status" value="1"/>
</dbReference>
<dbReference type="EMBL" id="JAAAIP010001513">
    <property type="protein sequence ID" value="KAG0306036.1"/>
    <property type="molecule type" value="Genomic_DNA"/>
</dbReference>
<dbReference type="GO" id="GO:0016020">
    <property type="term" value="C:membrane"/>
    <property type="evidence" value="ECO:0007669"/>
    <property type="project" value="TreeGrafter"/>
</dbReference>
<dbReference type="GO" id="GO:0048312">
    <property type="term" value="P:intracellular distribution of mitochondria"/>
    <property type="evidence" value="ECO:0007669"/>
    <property type="project" value="TreeGrafter"/>
</dbReference>
<comment type="caution">
    <text evidence="5">The sequence shown here is derived from an EMBL/GenBank/DDBJ whole genome shotgun (WGS) entry which is preliminary data.</text>
</comment>
<dbReference type="Pfam" id="PF00350">
    <property type="entry name" value="Dynamin_N"/>
    <property type="match status" value="1"/>
</dbReference>
<dbReference type="Gene3D" id="3.40.50.300">
    <property type="entry name" value="P-loop containing nucleotide triphosphate hydrolases"/>
    <property type="match status" value="1"/>
</dbReference>
<dbReference type="Pfam" id="PF01031">
    <property type="entry name" value="Dynamin_M"/>
    <property type="match status" value="1"/>
</dbReference>
<keyword evidence="1" id="KW-0547">Nucleotide-binding</keyword>
<dbReference type="InterPro" id="IPR001401">
    <property type="entry name" value="Dynamin_GTPase"/>
</dbReference>
<evidence type="ECO:0000256" key="2">
    <source>
        <dbReference type="ARBA" id="ARBA00023134"/>
    </source>
</evidence>
<gene>
    <name evidence="5" type="ORF">BGZ99_001913</name>
</gene>
<dbReference type="GO" id="GO:0006897">
    <property type="term" value="P:endocytosis"/>
    <property type="evidence" value="ECO:0007669"/>
    <property type="project" value="TreeGrafter"/>
</dbReference>
<dbReference type="AlphaFoldDB" id="A0A9P6UIN9"/>
<keyword evidence="6" id="KW-1185">Reference proteome</keyword>
<dbReference type="GO" id="GO:0008017">
    <property type="term" value="F:microtubule binding"/>
    <property type="evidence" value="ECO:0007669"/>
    <property type="project" value="TreeGrafter"/>
</dbReference>
<proteinExistence type="predicted"/>
<dbReference type="GO" id="GO:0005739">
    <property type="term" value="C:mitochondrion"/>
    <property type="evidence" value="ECO:0007669"/>
    <property type="project" value="TreeGrafter"/>
</dbReference>
<dbReference type="PROSITE" id="PS51388">
    <property type="entry name" value="GED"/>
    <property type="match status" value="1"/>
</dbReference>
<dbReference type="PROSITE" id="PS51718">
    <property type="entry name" value="G_DYNAMIN_2"/>
    <property type="match status" value="1"/>
</dbReference>
<dbReference type="GO" id="GO:0016559">
    <property type="term" value="P:peroxisome fission"/>
    <property type="evidence" value="ECO:0007669"/>
    <property type="project" value="TreeGrafter"/>
</dbReference>
<dbReference type="SUPFAM" id="SSF52540">
    <property type="entry name" value="P-loop containing nucleoside triphosphate hydrolases"/>
    <property type="match status" value="1"/>
</dbReference>